<evidence type="ECO:0000313" key="2">
    <source>
        <dbReference type="EMBL" id="MBB4918466.1"/>
    </source>
</evidence>
<protein>
    <submittedName>
        <fullName evidence="3">Uncharacterized protein</fullName>
    </submittedName>
</protein>
<dbReference type="EMBL" id="JACHJP010000017">
    <property type="protein sequence ID" value="MBB4920771.1"/>
    <property type="molecule type" value="Genomic_DNA"/>
</dbReference>
<dbReference type="EMBL" id="JACHJP010000006">
    <property type="protein sequence ID" value="MBB4918466.1"/>
    <property type="molecule type" value="Genomic_DNA"/>
</dbReference>
<feature type="non-terminal residue" evidence="3">
    <location>
        <position position="1"/>
    </location>
</feature>
<feature type="region of interest" description="Disordered" evidence="1">
    <location>
        <begin position="31"/>
        <end position="56"/>
    </location>
</feature>
<dbReference type="AlphaFoldDB" id="A0A7W7QX68"/>
<accession>A0A7W7QX68</accession>
<proteinExistence type="predicted"/>
<gene>
    <name evidence="2" type="ORF">FHS44_005593</name>
    <name evidence="3" type="ORF">FHS44_007923</name>
</gene>
<evidence type="ECO:0000313" key="3">
    <source>
        <dbReference type="EMBL" id="MBB4920771.1"/>
    </source>
</evidence>
<keyword evidence="4" id="KW-1185">Reference proteome</keyword>
<evidence type="ECO:0000313" key="4">
    <source>
        <dbReference type="Proteomes" id="UP000552644"/>
    </source>
</evidence>
<evidence type="ECO:0000256" key="1">
    <source>
        <dbReference type="SAM" id="MobiDB-lite"/>
    </source>
</evidence>
<organism evidence="3 4">
    <name type="scientific">Streptosporangium saharense</name>
    <dbReference type="NCBI Taxonomy" id="1706840"/>
    <lineage>
        <taxon>Bacteria</taxon>
        <taxon>Bacillati</taxon>
        <taxon>Actinomycetota</taxon>
        <taxon>Actinomycetes</taxon>
        <taxon>Streptosporangiales</taxon>
        <taxon>Streptosporangiaceae</taxon>
        <taxon>Streptosporangium</taxon>
    </lineage>
</organism>
<dbReference type="Proteomes" id="UP000552644">
    <property type="component" value="Unassembled WGS sequence"/>
</dbReference>
<sequence>ALGEGDCTAPGRQYGEYENSVGTGQVLLWFDPPTGGFPSPRRTDPSNDPYPYPYPG</sequence>
<reference evidence="3 4" key="1">
    <citation type="submission" date="2020-08" db="EMBL/GenBank/DDBJ databases">
        <title>Genomic Encyclopedia of Type Strains, Phase III (KMG-III): the genomes of soil and plant-associated and newly described type strains.</title>
        <authorList>
            <person name="Whitman W."/>
        </authorList>
    </citation>
    <scope>NUCLEOTIDE SEQUENCE [LARGE SCALE GENOMIC DNA]</scope>
    <source>
        <strain evidence="3 4">CECT 8840</strain>
    </source>
</reference>
<name>A0A7W7QX68_9ACTN</name>
<comment type="caution">
    <text evidence="3">The sequence shown here is derived from an EMBL/GenBank/DDBJ whole genome shotgun (WGS) entry which is preliminary data.</text>
</comment>